<organism evidence="2 3">
    <name type="scientific">Brevibacterium permense</name>
    <dbReference type="NCBI Taxonomy" id="234834"/>
    <lineage>
        <taxon>Bacteria</taxon>
        <taxon>Bacillati</taxon>
        <taxon>Actinomycetota</taxon>
        <taxon>Actinomycetes</taxon>
        <taxon>Micrococcales</taxon>
        <taxon>Brevibacteriaceae</taxon>
        <taxon>Brevibacterium</taxon>
    </lineage>
</organism>
<evidence type="ECO:0000313" key="3">
    <source>
        <dbReference type="Proteomes" id="UP001500177"/>
    </source>
</evidence>
<dbReference type="EMBL" id="BAAALX010000010">
    <property type="protein sequence ID" value="GAA1517125.1"/>
    <property type="molecule type" value="Genomic_DNA"/>
</dbReference>
<evidence type="ECO:0000313" key="2">
    <source>
        <dbReference type="EMBL" id="GAA1517125.1"/>
    </source>
</evidence>
<comment type="caution">
    <text evidence="2">The sequence shown here is derived from an EMBL/GenBank/DDBJ whole genome shotgun (WGS) entry which is preliminary data.</text>
</comment>
<dbReference type="InterPro" id="IPR004352">
    <property type="entry name" value="GH114_TIM-barrel"/>
</dbReference>
<name>A0ABN2ADV3_9MICO</name>
<protein>
    <submittedName>
        <fullName evidence="2">Endo alpha-1,4 polygalactosaminidase</fullName>
    </submittedName>
</protein>
<accession>A0ABN2ADV3</accession>
<keyword evidence="3" id="KW-1185">Reference proteome</keyword>
<dbReference type="Gene3D" id="3.20.20.70">
    <property type="entry name" value="Aldolase class I"/>
    <property type="match status" value="1"/>
</dbReference>
<dbReference type="SUPFAM" id="SSF51445">
    <property type="entry name" value="(Trans)glycosidases"/>
    <property type="match status" value="1"/>
</dbReference>
<feature type="domain" description="Glycoside-hydrolase family GH114 TIM-barrel" evidence="1">
    <location>
        <begin position="68"/>
        <end position="295"/>
    </location>
</feature>
<sequence>MNSAATSMPAASVYSVSMRPPLSPIPPRWMAAAVAIGIAVAMDGCSANASPRSTTPTSEASSLPTSGTFDYQLGGIYDSLPDSQGRIDIVVRDAGAAPLTEAYSVCYVNGFQTQPDEAADWRDHADLLLHDAAGDLVVDPDWPEEHILDPSTADRRSQILDVIGPVIDGCAESGFDAVEIDNLDTADRFPDIDRTGALELAAAYVDRAHAHGLSVAQKNAAELADTAHSQLGFDFAVAEECVAFDECAAYTEIYGDRVLGIEYPDTLAEAGLDFADACTVRDRPPLMILRDRDLVAAGDRGYRYGTC</sequence>
<dbReference type="InterPro" id="IPR013785">
    <property type="entry name" value="Aldolase_TIM"/>
</dbReference>
<dbReference type="Pfam" id="PF03537">
    <property type="entry name" value="Glyco_hydro_114"/>
    <property type="match status" value="1"/>
</dbReference>
<gene>
    <name evidence="2" type="ORF">GCM10009690_20190</name>
</gene>
<dbReference type="PANTHER" id="PTHR35273:SF2">
    <property type="entry name" value="ALPHA-GALACTOSIDASE"/>
    <property type="match status" value="1"/>
</dbReference>
<dbReference type="InterPro" id="IPR017853">
    <property type="entry name" value="GH"/>
</dbReference>
<proteinExistence type="predicted"/>
<evidence type="ECO:0000259" key="1">
    <source>
        <dbReference type="Pfam" id="PF03537"/>
    </source>
</evidence>
<reference evidence="2 3" key="1">
    <citation type="journal article" date="2019" name="Int. J. Syst. Evol. Microbiol.">
        <title>The Global Catalogue of Microorganisms (GCM) 10K type strain sequencing project: providing services to taxonomists for standard genome sequencing and annotation.</title>
        <authorList>
            <consortium name="The Broad Institute Genomics Platform"/>
            <consortium name="The Broad Institute Genome Sequencing Center for Infectious Disease"/>
            <person name="Wu L."/>
            <person name="Ma J."/>
        </authorList>
    </citation>
    <scope>NUCLEOTIDE SEQUENCE [LARGE SCALE GENOMIC DNA]</scope>
    <source>
        <strain evidence="2 3">JCM 13318</strain>
    </source>
</reference>
<dbReference type="PANTHER" id="PTHR35273">
    <property type="entry name" value="ALPHA-1,4 POLYGALACTOSAMINIDASE, PUTATIVE (AFU_ORTHOLOGUE AFUA_3G07890)-RELATED"/>
    <property type="match status" value="1"/>
</dbReference>
<dbReference type="Proteomes" id="UP001500177">
    <property type="component" value="Unassembled WGS sequence"/>
</dbReference>